<organism evidence="1 2">
    <name type="scientific">Decorospora gaudefroyi</name>
    <dbReference type="NCBI Taxonomy" id="184978"/>
    <lineage>
        <taxon>Eukaryota</taxon>
        <taxon>Fungi</taxon>
        <taxon>Dikarya</taxon>
        <taxon>Ascomycota</taxon>
        <taxon>Pezizomycotina</taxon>
        <taxon>Dothideomycetes</taxon>
        <taxon>Pleosporomycetidae</taxon>
        <taxon>Pleosporales</taxon>
        <taxon>Pleosporineae</taxon>
        <taxon>Pleosporaceae</taxon>
        <taxon>Decorospora</taxon>
    </lineage>
</organism>
<evidence type="ECO:0000313" key="2">
    <source>
        <dbReference type="Proteomes" id="UP000800040"/>
    </source>
</evidence>
<evidence type="ECO:0000313" key="1">
    <source>
        <dbReference type="EMBL" id="KAF1828546.1"/>
    </source>
</evidence>
<keyword evidence="2" id="KW-1185">Reference proteome</keyword>
<accession>A0A6A5JY49</accession>
<dbReference type="OrthoDB" id="10549649at2759"/>
<name>A0A6A5JY49_9PLEO</name>
<proteinExistence type="predicted"/>
<reference evidence="1" key="1">
    <citation type="submission" date="2020-01" db="EMBL/GenBank/DDBJ databases">
        <authorList>
            <consortium name="DOE Joint Genome Institute"/>
            <person name="Haridas S."/>
            <person name="Albert R."/>
            <person name="Binder M."/>
            <person name="Bloem J."/>
            <person name="Labutti K."/>
            <person name="Salamov A."/>
            <person name="Andreopoulos B."/>
            <person name="Baker S.E."/>
            <person name="Barry K."/>
            <person name="Bills G."/>
            <person name="Bluhm B.H."/>
            <person name="Cannon C."/>
            <person name="Castanera R."/>
            <person name="Culley D.E."/>
            <person name="Daum C."/>
            <person name="Ezra D."/>
            <person name="Gonzalez J.B."/>
            <person name="Henrissat B."/>
            <person name="Kuo A."/>
            <person name="Liang C."/>
            <person name="Lipzen A."/>
            <person name="Lutzoni F."/>
            <person name="Magnuson J."/>
            <person name="Mondo S."/>
            <person name="Nolan M."/>
            <person name="Ohm R."/>
            <person name="Pangilinan J."/>
            <person name="Park H.-J."/>
            <person name="Ramirez L."/>
            <person name="Alfaro M."/>
            <person name="Sun H."/>
            <person name="Tritt A."/>
            <person name="Yoshinaga Y."/>
            <person name="Zwiers L.-H."/>
            <person name="Turgeon B.G."/>
            <person name="Goodwin S.B."/>
            <person name="Spatafora J.W."/>
            <person name="Crous P.W."/>
            <person name="Grigoriev I.V."/>
        </authorList>
    </citation>
    <scope>NUCLEOTIDE SEQUENCE</scope>
    <source>
        <strain evidence="1">P77</strain>
    </source>
</reference>
<sequence length="157" mass="18026">MPPTLQKVIITALALSILVHQPTFERLINILVNTHIFLRIAFSIARSFIEVHFPTLATWAVATFHDVRAYLMSQYRLAFETLAPMLHHAMMKMVELATTWLRKSPIWLCETNRWVLGAGERMERTIGSGERDGEILENWLRAGEYVARFCARVSDLG</sequence>
<dbReference type="Proteomes" id="UP000800040">
    <property type="component" value="Unassembled WGS sequence"/>
</dbReference>
<dbReference type="EMBL" id="ML975532">
    <property type="protein sequence ID" value="KAF1828546.1"/>
    <property type="molecule type" value="Genomic_DNA"/>
</dbReference>
<gene>
    <name evidence="1" type="ORF">BDW02DRAFT_603330</name>
</gene>
<protein>
    <submittedName>
        <fullName evidence="1">Uncharacterized protein</fullName>
    </submittedName>
</protein>
<dbReference type="AlphaFoldDB" id="A0A6A5JY49"/>